<evidence type="ECO:0000256" key="1">
    <source>
        <dbReference type="ARBA" id="ARBA00004141"/>
    </source>
</evidence>
<dbReference type="Gene3D" id="1.20.1250.20">
    <property type="entry name" value="MFS general substrate transporter like domains"/>
    <property type="match status" value="1"/>
</dbReference>
<organism evidence="8 9">
    <name type="scientific">Psychromarinibacter sediminicola</name>
    <dbReference type="NCBI Taxonomy" id="3033385"/>
    <lineage>
        <taxon>Bacteria</taxon>
        <taxon>Pseudomonadati</taxon>
        <taxon>Pseudomonadota</taxon>
        <taxon>Alphaproteobacteria</taxon>
        <taxon>Rhodobacterales</taxon>
        <taxon>Paracoccaceae</taxon>
        <taxon>Psychromarinibacter</taxon>
    </lineage>
</organism>
<evidence type="ECO:0000256" key="3">
    <source>
        <dbReference type="ARBA" id="ARBA00022692"/>
    </source>
</evidence>
<evidence type="ECO:0000256" key="5">
    <source>
        <dbReference type="ARBA" id="ARBA00023136"/>
    </source>
</evidence>
<keyword evidence="2" id="KW-0813">Transport</keyword>
<keyword evidence="4 6" id="KW-1133">Transmembrane helix</keyword>
<dbReference type="RefSeq" id="WP_275567642.1">
    <property type="nucleotide sequence ID" value="NZ_JARGYC010000029.1"/>
</dbReference>
<feature type="transmembrane region" description="Helical" evidence="6">
    <location>
        <begin position="108"/>
        <end position="124"/>
    </location>
</feature>
<proteinExistence type="predicted"/>
<feature type="transmembrane region" description="Helical" evidence="6">
    <location>
        <begin position="343"/>
        <end position="368"/>
    </location>
</feature>
<dbReference type="InterPro" id="IPR001958">
    <property type="entry name" value="Tet-R_TetA/multi-R_MdtG-like"/>
</dbReference>
<dbReference type="PROSITE" id="PS50850">
    <property type="entry name" value="MFS"/>
    <property type="match status" value="1"/>
</dbReference>
<evidence type="ECO:0000313" key="9">
    <source>
        <dbReference type="Proteomes" id="UP001220964"/>
    </source>
</evidence>
<feature type="transmembrane region" description="Helical" evidence="6">
    <location>
        <begin position="166"/>
        <end position="185"/>
    </location>
</feature>
<feature type="transmembrane region" description="Helical" evidence="6">
    <location>
        <begin position="78"/>
        <end position="102"/>
    </location>
</feature>
<feature type="transmembrane region" description="Helical" evidence="6">
    <location>
        <begin position="136"/>
        <end position="160"/>
    </location>
</feature>
<dbReference type="PRINTS" id="PR01035">
    <property type="entry name" value="TCRTETA"/>
</dbReference>
<gene>
    <name evidence="8" type="ORF">P1J78_12220</name>
</gene>
<evidence type="ECO:0000259" key="7">
    <source>
        <dbReference type="PROSITE" id="PS50850"/>
    </source>
</evidence>
<feature type="transmembrane region" description="Helical" evidence="6">
    <location>
        <begin position="46"/>
        <end position="66"/>
    </location>
</feature>
<accession>A0AAE3NT27</accession>
<dbReference type="InterPro" id="IPR036259">
    <property type="entry name" value="MFS_trans_sf"/>
</dbReference>
<evidence type="ECO:0000256" key="4">
    <source>
        <dbReference type="ARBA" id="ARBA00022989"/>
    </source>
</evidence>
<feature type="transmembrane region" description="Helical" evidence="6">
    <location>
        <begin position="246"/>
        <end position="271"/>
    </location>
</feature>
<evidence type="ECO:0000256" key="6">
    <source>
        <dbReference type="SAM" id="Phobius"/>
    </source>
</evidence>
<feature type="transmembrane region" description="Helical" evidence="6">
    <location>
        <begin position="206"/>
        <end position="226"/>
    </location>
</feature>
<dbReference type="AlphaFoldDB" id="A0AAE3NT27"/>
<dbReference type="InterPro" id="IPR011701">
    <property type="entry name" value="MFS"/>
</dbReference>
<name>A0AAE3NT27_9RHOB</name>
<comment type="subcellular location">
    <subcellularLocation>
        <location evidence="1">Membrane</location>
        <topology evidence="1">Multi-pass membrane protein</topology>
    </subcellularLocation>
</comment>
<protein>
    <submittedName>
        <fullName evidence="8">MFS transporter</fullName>
    </submittedName>
</protein>
<sequence length="406" mass="42679">MARPTGPYLFILATLMIDAIGIGIVFPIMPDLMERVGAHDSAEGSVWAGVLMAAYAGAQFVFGPIVGSISDAWGRKPVLLAALVFLALDYVLMALAGTFWLLLLGRTLAGLAGATYITATAYISDITPREQRAARFGMIGAAFGIGFVLGPALGGIVAAWHVTAPFWLAAAMAAVNVAFGLFVLPESLKPEHRRPFGARDLNPFASFLRAWAMPGMAIPLVCIGLFEFANMVYPTLWAFWGRETFGWSALVIGLSLSAYGVLVALVQAVAMPVAVERLRERRLVLWGLAVAVVSLVGFGFTTAVWAVVLFLPLASLSDLVPPTLTALAANAADEDRQGMVQGVIASLSSLAAVAGPLVFTPVFSVFVAPDAAVRMPGAPFLLSAVLVAAILPLAWRLARAAPQSVA</sequence>
<feature type="transmembrane region" description="Helical" evidence="6">
    <location>
        <begin position="380"/>
        <end position="398"/>
    </location>
</feature>
<dbReference type="EMBL" id="JARGYC010000029">
    <property type="protein sequence ID" value="MDF0601501.1"/>
    <property type="molecule type" value="Genomic_DNA"/>
</dbReference>
<keyword evidence="9" id="KW-1185">Reference proteome</keyword>
<feature type="transmembrane region" description="Helical" evidence="6">
    <location>
        <begin position="7"/>
        <end position="26"/>
    </location>
</feature>
<dbReference type="GO" id="GO:0016020">
    <property type="term" value="C:membrane"/>
    <property type="evidence" value="ECO:0007669"/>
    <property type="project" value="UniProtKB-SubCell"/>
</dbReference>
<feature type="transmembrane region" description="Helical" evidence="6">
    <location>
        <begin position="283"/>
        <end position="311"/>
    </location>
</feature>
<dbReference type="InterPro" id="IPR020846">
    <property type="entry name" value="MFS_dom"/>
</dbReference>
<keyword evidence="5 6" id="KW-0472">Membrane</keyword>
<dbReference type="PANTHER" id="PTHR23504:SF15">
    <property type="entry name" value="MAJOR FACILITATOR SUPERFAMILY (MFS) PROFILE DOMAIN-CONTAINING PROTEIN"/>
    <property type="match status" value="1"/>
</dbReference>
<dbReference type="Proteomes" id="UP001220964">
    <property type="component" value="Unassembled WGS sequence"/>
</dbReference>
<dbReference type="Pfam" id="PF07690">
    <property type="entry name" value="MFS_1"/>
    <property type="match status" value="1"/>
</dbReference>
<evidence type="ECO:0000313" key="8">
    <source>
        <dbReference type="EMBL" id="MDF0601501.1"/>
    </source>
</evidence>
<comment type="caution">
    <text evidence="8">The sequence shown here is derived from an EMBL/GenBank/DDBJ whole genome shotgun (WGS) entry which is preliminary data.</text>
</comment>
<feature type="domain" description="Major facilitator superfamily (MFS) profile" evidence="7">
    <location>
        <begin position="7"/>
        <end position="395"/>
    </location>
</feature>
<dbReference type="GO" id="GO:0022857">
    <property type="term" value="F:transmembrane transporter activity"/>
    <property type="evidence" value="ECO:0007669"/>
    <property type="project" value="InterPro"/>
</dbReference>
<reference evidence="8" key="1">
    <citation type="submission" date="2023-03" db="EMBL/GenBank/DDBJ databases">
        <title>Multiphase analysis and comparison of six strains from genera Psychromarinibacter, Lutimaribacter, and Maritimibacter, including a novel species: Psychromarinibacter sediminicola sp. nov.</title>
        <authorList>
            <person name="Wang Y.-H."/>
            <person name="Ye M.-Q."/>
            <person name="Du Z.-J."/>
        </authorList>
    </citation>
    <scope>NUCLEOTIDE SEQUENCE</scope>
    <source>
        <strain evidence="8">C21-152</strain>
    </source>
</reference>
<dbReference type="PANTHER" id="PTHR23504">
    <property type="entry name" value="MAJOR FACILITATOR SUPERFAMILY DOMAIN-CONTAINING PROTEIN 10"/>
    <property type="match status" value="1"/>
</dbReference>
<dbReference type="SUPFAM" id="SSF103473">
    <property type="entry name" value="MFS general substrate transporter"/>
    <property type="match status" value="1"/>
</dbReference>
<evidence type="ECO:0000256" key="2">
    <source>
        <dbReference type="ARBA" id="ARBA00022448"/>
    </source>
</evidence>
<keyword evidence="3 6" id="KW-0812">Transmembrane</keyword>